<protein>
    <recommendedName>
        <fullName evidence="10">G-protein coupled receptors family 1 profile domain-containing protein</fullName>
    </recommendedName>
</protein>
<dbReference type="SUPFAM" id="SSF81321">
    <property type="entry name" value="Family A G protein-coupled receptor-like"/>
    <property type="match status" value="1"/>
</dbReference>
<dbReference type="OrthoDB" id="6147321at2759"/>
<feature type="transmembrane region" description="Helical" evidence="9">
    <location>
        <begin position="245"/>
        <end position="268"/>
    </location>
</feature>
<reference evidence="11 12" key="1">
    <citation type="journal article" date="2018" name="Sci. Rep.">
        <title>Comparative analysis of the Pocillopora damicornis genome highlights role of immune system in coral evolution.</title>
        <authorList>
            <person name="Cunning R."/>
            <person name="Bay R.A."/>
            <person name="Gillette P."/>
            <person name="Baker A.C."/>
            <person name="Traylor-Knowles N."/>
        </authorList>
    </citation>
    <scope>NUCLEOTIDE SEQUENCE [LARGE SCALE GENOMIC DNA]</scope>
    <source>
        <strain evidence="11">RSMAS</strain>
        <tissue evidence="11">Whole animal</tissue>
    </source>
</reference>
<evidence type="ECO:0000256" key="1">
    <source>
        <dbReference type="ARBA" id="ARBA00004651"/>
    </source>
</evidence>
<organism evidence="11 12">
    <name type="scientific">Pocillopora damicornis</name>
    <name type="common">Cauliflower coral</name>
    <name type="synonym">Millepora damicornis</name>
    <dbReference type="NCBI Taxonomy" id="46731"/>
    <lineage>
        <taxon>Eukaryota</taxon>
        <taxon>Metazoa</taxon>
        <taxon>Cnidaria</taxon>
        <taxon>Anthozoa</taxon>
        <taxon>Hexacorallia</taxon>
        <taxon>Scleractinia</taxon>
        <taxon>Astrocoeniina</taxon>
        <taxon>Pocilloporidae</taxon>
        <taxon>Pocillopora</taxon>
    </lineage>
</organism>
<feature type="transmembrane region" description="Helical" evidence="9">
    <location>
        <begin position="163"/>
        <end position="187"/>
    </location>
</feature>
<sequence>MNVSGNNQESLANSSRSVFVSCPNNPLFIWDLKQTLSLQLSVAVTTIACPIIIVLNALVIVAVKKFKKLQTNSNILLASLACVDLIVGTVSLPLTIFLDALILHGTVSEEKICAIDRIAGFVLYSTFNASFYHLILIAKERYAAVVKYAEYKVMVSKVRIKNYVAFPWITTLSTAAIFATLVGAGVPYSVSQILVFILIILWIIGFLVIGYCYLRINVQIQKRLRRRHSRENVSVRAAAENKISYTMLLLTVAILISGVPSIIVFFFASSTSSFRTISANRWAELILQLNSLLDPVLYFYRNVRYRKVALELMGCAMSQETQEESGVKRRERRRRNSVPSIVLNELVECKPSPNLPELRNDGLRMPDIHAESAPPSTYCDNLRDKFQFTELKFGDNLRESVTRSGRDILHDARGNNTLTVMAKIESAP</sequence>
<keyword evidence="12" id="KW-1185">Reference proteome</keyword>
<dbReference type="GO" id="GO:0004930">
    <property type="term" value="F:G protein-coupled receptor activity"/>
    <property type="evidence" value="ECO:0007669"/>
    <property type="project" value="UniProtKB-KW"/>
</dbReference>
<evidence type="ECO:0000256" key="2">
    <source>
        <dbReference type="ARBA" id="ARBA00022475"/>
    </source>
</evidence>
<keyword evidence="3 9" id="KW-0812">Transmembrane</keyword>
<dbReference type="PRINTS" id="PR00237">
    <property type="entry name" value="GPCRRHODOPSN"/>
</dbReference>
<dbReference type="InterPro" id="IPR017452">
    <property type="entry name" value="GPCR_Rhodpsn_7TM"/>
</dbReference>
<evidence type="ECO:0000256" key="4">
    <source>
        <dbReference type="ARBA" id="ARBA00022989"/>
    </source>
</evidence>
<dbReference type="EMBL" id="RCHS01003247">
    <property type="protein sequence ID" value="RMX43017.1"/>
    <property type="molecule type" value="Genomic_DNA"/>
</dbReference>
<feature type="transmembrane region" description="Helical" evidence="9">
    <location>
        <begin position="40"/>
        <end position="63"/>
    </location>
</feature>
<dbReference type="Proteomes" id="UP000275408">
    <property type="component" value="Unassembled WGS sequence"/>
</dbReference>
<evidence type="ECO:0000256" key="9">
    <source>
        <dbReference type="SAM" id="Phobius"/>
    </source>
</evidence>
<dbReference type="PANTHER" id="PTHR24249:SF412">
    <property type="entry name" value="G-PROTEIN COUPLED RECEPTORS FAMILY 1 PROFILE DOMAIN-CONTAINING PROTEIN"/>
    <property type="match status" value="1"/>
</dbReference>
<evidence type="ECO:0000256" key="3">
    <source>
        <dbReference type="ARBA" id="ARBA00022692"/>
    </source>
</evidence>
<evidence type="ECO:0000313" key="12">
    <source>
        <dbReference type="Proteomes" id="UP000275408"/>
    </source>
</evidence>
<dbReference type="Gene3D" id="1.20.1070.10">
    <property type="entry name" value="Rhodopsin 7-helix transmembrane proteins"/>
    <property type="match status" value="1"/>
</dbReference>
<name>A0A3M6TNN8_POCDA</name>
<keyword evidence="7" id="KW-0675">Receptor</keyword>
<evidence type="ECO:0000256" key="5">
    <source>
        <dbReference type="ARBA" id="ARBA00023040"/>
    </source>
</evidence>
<dbReference type="GO" id="GO:0005886">
    <property type="term" value="C:plasma membrane"/>
    <property type="evidence" value="ECO:0007669"/>
    <property type="project" value="UniProtKB-SubCell"/>
</dbReference>
<keyword evidence="5" id="KW-0297">G-protein coupled receptor</keyword>
<comment type="subcellular location">
    <subcellularLocation>
        <location evidence="1">Cell membrane</location>
        <topology evidence="1">Multi-pass membrane protein</topology>
    </subcellularLocation>
</comment>
<keyword evidence="6 9" id="KW-0472">Membrane</keyword>
<feature type="transmembrane region" description="Helical" evidence="9">
    <location>
        <begin position="193"/>
        <end position="216"/>
    </location>
</feature>
<evidence type="ECO:0000256" key="8">
    <source>
        <dbReference type="ARBA" id="ARBA00023224"/>
    </source>
</evidence>
<evidence type="ECO:0000259" key="10">
    <source>
        <dbReference type="PROSITE" id="PS50262"/>
    </source>
</evidence>
<dbReference type="AlphaFoldDB" id="A0A3M6TNN8"/>
<accession>A0A3M6TNN8</accession>
<dbReference type="STRING" id="46731.A0A3M6TNN8"/>
<keyword evidence="2" id="KW-1003">Cell membrane</keyword>
<keyword evidence="8" id="KW-0807">Transducer</keyword>
<feature type="transmembrane region" description="Helical" evidence="9">
    <location>
        <begin position="75"/>
        <end position="98"/>
    </location>
</feature>
<feature type="domain" description="G-protein coupled receptors family 1 profile" evidence="10">
    <location>
        <begin position="55"/>
        <end position="298"/>
    </location>
</feature>
<dbReference type="PROSITE" id="PS50262">
    <property type="entry name" value="G_PROTEIN_RECEP_F1_2"/>
    <property type="match status" value="1"/>
</dbReference>
<keyword evidence="4 9" id="KW-1133">Transmembrane helix</keyword>
<evidence type="ECO:0000256" key="6">
    <source>
        <dbReference type="ARBA" id="ARBA00023136"/>
    </source>
</evidence>
<comment type="caution">
    <text evidence="11">The sequence shown here is derived from an EMBL/GenBank/DDBJ whole genome shotgun (WGS) entry which is preliminary data.</text>
</comment>
<evidence type="ECO:0000313" key="11">
    <source>
        <dbReference type="EMBL" id="RMX43017.1"/>
    </source>
</evidence>
<dbReference type="PANTHER" id="PTHR24249">
    <property type="entry name" value="HISTAMINE RECEPTOR-RELATED G-PROTEIN COUPLED RECEPTOR"/>
    <property type="match status" value="1"/>
</dbReference>
<evidence type="ECO:0000256" key="7">
    <source>
        <dbReference type="ARBA" id="ARBA00023170"/>
    </source>
</evidence>
<dbReference type="InterPro" id="IPR050569">
    <property type="entry name" value="TAAR"/>
</dbReference>
<feature type="transmembrane region" description="Helical" evidence="9">
    <location>
        <begin position="118"/>
        <end position="138"/>
    </location>
</feature>
<gene>
    <name evidence="11" type="ORF">pdam_00001818</name>
</gene>
<proteinExistence type="predicted"/>
<dbReference type="CDD" id="cd00637">
    <property type="entry name" value="7tm_classA_rhodopsin-like"/>
    <property type="match status" value="1"/>
</dbReference>
<dbReference type="Pfam" id="PF00001">
    <property type="entry name" value="7tm_1"/>
    <property type="match status" value="1"/>
</dbReference>
<dbReference type="InterPro" id="IPR000276">
    <property type="entry name" value="GPCR_Rhodpsn"/>
</dbReference>